<dbReference type="Pfam" id="PF13602">
    <property type="entry name" value="ADH_zinc_N_2"/>
    <property type="match status" value="1"/>
</dbReference>
<dbReference type="InterPro" id="IPR036291">
    <property type="entry name" value="NAD(P)-bd_dom_sf"/>
</dbReference>
<sequence length="330" mass="34107">MAMMRAAQYDRYGPPDVLYEGKVAVPRPRPGQLLVRVQATSVNGGELSARAGKLRLLTGKRFPKGIGLDFVGEVADPGSGDSGLLAGDRVWGTLPRTAEVGSRSGAAAEYLAVDADRVSRAPAGLTPVEAASLVVAVVPIIGLRDKAHLVRGERLLVRGASGGTGSLAVQVGKAMGAHVTGLAGPANLDFVRGLGADEVVSYRTAGPADLGSFDVVFDTVGTDLAAFRRLLTPGGRMVAISFDLEHIARSLGSIAASAVHGSRRVRFFSGNPKRELLAEVTRLAENGQLRPVVDGVHPLSAIAEAHRAVEAGGVRGKHIIDVDGSGQAAP</sequence>
<dbReference type="GO" id="GO:0016491">
    <property type="term" value="F:oxidoreductase activity"/>
    <property type="evidence" value="ECO:0007669"/>
    <property type="project" value="UniProtKB-KW"/>
</dbReference>
<dbReference type="OrthoDB" id="3727682at2"/>
<dbReference type="CDD" id="cd08267">
    <property type="entry name" value="MDR1"/>
    <property type="match status" value="1"/>
</dbReference>
<dbReference type="EMBL" id="FORP01000011">
    <property type="protein sequence ID" value="SFJ96896.1"/>
    <property type="molecule type" value="Genomic_DNA"/>
</dbReference>
<gene>
    <name evidence="3" type="ORF">SAMN05421835_111131</name>
</gene>
<keyword evidence="4" id="KW-1185">Reference proteome</keyword>
<dbReference type="PANTHER" id="PTHR11695:SF294">
    <property type="entry name" value="RETICULON-4-INTERACTING PROTEIN 1, MITOCHONDRIAL"/>
    <property type="match status" value="1"/>
</dbReference>
<evidence type="ECO:0000313" key="4">
    <source>
        <dbReference type="Proteomes" id="UP000199025"/>
    </source>
</evidence>
<accession>A0A1I3VRI4</accession>
<keyword evidence="1" id="KW-0560">Oxidoreductase</keyword>
<dbReference type="Gene3D" id="3.40.50.720">
    <property type="entry name" value="NAD(P)-binding Rossmann-like Domain"/>
    <property type="match status" value="1"/>
</dbReference>
<feature type="domain" description="Enoyl reductase (ER)" evidence="2">
    <location>
        <begin position="13"/>
        <end position="320"/>
    </location>
</feature>
<evidence type="ECO:0000313" key="3">
    <source>
        <dbReference type="EMBL" id="SFJ96896.1"/>
    </source>
</evidence>
<dbReference type="PANTHER" id="PTHR11695">
    <property type="entry name" value="ALCOHOL DEHYDROGENASE RELATED"/>
    <property type="match status" value="1"/>
</dbReference>
<dbReference type="AlphaFoldDB" id="A0A1I3VRI4"/>
<dbReference type="SUPFAM" id="SSF50129">
    <property type="entry name" value="GroES-like"/>
    <property type="match status" value="1"/>
</dbReference>
<name>A0A1I3VRI4_9PSEU</name>
<evidence type="ECO:0000259" key="2">
    <source>
        <dbReference type="SMART" id="SM00829"/>
    </source>
</evidence>
<dbReference type="SMART" id="SM00829">
    <property type="entry name" value="PKS_ER"/>
    <property type="match status" value="1"/>
</dbReference>
<dbReference type="PROSITE" id="PS01162">
    <property type="entry name" value="QOR_ZETA_CRYSTAL"/>
    <property type="match status" value="1"/>
</dbReference>
<dbReference type="Proteomes" id="UP000199025">
    <property type="component" value="Unassembled WGS sequence"/>
</dbReference>
<protein>
    <submittedName>
        <fullName evidence="3">NADPH:quinone reductase</fullName>
    </submittedName>
</protein>
<dbReference type="InterPro" id="IPR050700">
    <property type="entry name" value="YIM1/Zinc_Alcohol_DH_Fams"/>
</dbReference>
<dbReference type="InterPro" id="IPR020843">
    <property type="entry name" value="ER"/>
</dbReference>
<dbReference type="STRING" id="115433.SAMN05421835_111131"/>
<dbReference type="SUPFAM" id="SSF51735">
    <property type="entry name" value="NAD(P)-binding Rossmann-fold domains"/>
    <property type="match status" value="1"/>
</dbReference>
<dbReference type="InterPro" id="IPR002364">
    <property type="entry name" value="Quin_OxRdtase/zeta-crystal_CS"/>
</dbReference>
<dbReference type="RefSeq" id="WP_091509677.1">
    <property type="nucleotide sequence ID" value="NZ_CBDQZW010000005.1"/>
</dbReference>
<dbReference type="Gene3D" id="3.90.180.10">
    <property type="entry name" value="Medium-chain alcohol dehydrogenases, catalytic domain"/>
    <property type="match status" value="1"/>
</dbReference>
<dbReference type="InterPro" id="IPR011032">
    <property type="entry name" value="GroES-like_sf"/>
</dbReference>
<evidence type="ECO:0000256" key="1">
    <source>
        <dbReference type="ARBA" id="ARBA00023002"/>
    </source>
</evidence>
<organism evidence="3 4">
    <name type="scientific">Amycolatopsis sacchari</name>
    <dbReference type="NCBI Taxonomy" id="115433"/>
    <lineage>
        <taxon>Bacteria</taxon>
        <taxon>Bacillati</taxon>
        <taxon>Actinomycetota</taxon>
        <taxon>Actinomycetes</taxon>
        <taxon>Pseudonocardiales</taxon>
        <taxon>Pseudonocardiaceae</taxon>
        <taxon>Amycolatopsis</taxon>
    </lineage>
</organism>
<proteinExistence type="predicted"/>
<dbReference type="Pfam" id="PF08240">
    <property type="entry name" value="ADH_N"/>
    <property type="match status" value="1"/>
</dbReference>
<reference evidence="3 4" key="1">
    <citation type="submission" date="2016-10" db="EMBL/GenBank/DDBJ databases">
        <authorList>
            <person name="de Groot N.N."/>
        </authorList>
    </citation>
    <scope>NUCLEOTIDE SEQUENCE [LARGE SCALE GENOMIC DNA]</scope>
    <source>
        <strain evidence="3 4">DSM 44468</strain>
    </source>
</reference>
<dbReference type="GO" id="GO:0008270">
    <property type="term" value="F:zinc ion binding"/>
    <property type="evidence" value="ECO:0007669"/>
    <property type="project" value="InterPro"/>
</dbReference>
<dbReference type="InterPro" id="IPR013154">
    <property type="entry name" value="ADH-like_N"/>
</dbReference>